<feature type="domain" description="PDZ" evidence="1">
    <location>
        <begin position="85"/>
        <end position="157"/>
    </location>
</feature>
<dbReference type="SMART" id="SM00228">
    <property type="entry name" value="PDZ"/>
    <property type="match status" value="1"/>
</dbReference>
<dbReference type="PANTHER" id="PTHR32060">
    <property type="entry name" value="TAIL-SPECIFIC PROTEASE"/>
    <property type="match status" value="1"/>
</dbReference>
<dbReference type="Pfam" id="PF18294">
    <property type="entry name" value="Pept_S41_N"/>
    <property type="match status" value="1"/>
</dbReference>
<accession>A0A4Q1D4S0</accession>
<dbReference type="SUPFAM" id="SSF50156">
    <property type="entry name" value="PDZ domain-like"/>
    <property type="match status" value="1"/>
</dbReference>
<dbReference type="SMART" id="SM00245">
    <property type="entry name" value="TSPc"/>
    <property type="match status" value="1"/>
</dbReference>
<dbReference type="PROSITE" id="PS50106">
    <property type="entry name" value="PDZ"/>
    <property type="match status" value="1"/>
</dbReference>
<dbReference type="InterPro" id="IPR036034">
    <property type="entry name" value="PDZ_sf"/>
</dbReference>
<dbReference type="Pfam" id="PF17820">
    <property type="entry name" value="PDZ_6"/>
    <property type="match status" value="1"/>
</dbReference>
<dbReference type="Gene3D" id="2.30.42.10">
    <property type="match status" value="1"/>
</dbReference>
<dbReference type="GO" id="GO:0030288">
    <property type="term" value="C:outer membrane-bounded periplasmic space"/>
    <property type="evidence" value="ECO:0007669"/>
    <property type="project" value="TreeGrafter"/>
</dbReference>
<comment type="caution">
    <text evidence="2">The sequence shown here is derived from an EMBL/GenBank/DDBJ whole genome shotgun (WGS) entry which is preliminary data.</text>
</comment>
<protein>
    <recommendedName>
        <fullName evidence="1">PDZ domain-containing protein</fullName>
    </recommendedName>
</protein>
<dbReference type="Proteomes" id="UP000290545">
    <property type="component" value="Unassembled WGS sequence"/>
</dbReference>
<dbReference type="GO" id="GO:0006508">
    <property type="term" value="P:proteolysis"/>
    <property type="evidence" value="ECO:0007669"/>
    <property type="project" value="InterPro"/>
</dbReference>
<dbReference type="GO" id="GO:0008236">
    <property type="term" value="F:serine-type peptidase activity"/>
    <property type="evidence" value="ECO:0007669"/>
    <property type="project" value="InterPro"/>
</dbReference>
<organism evidence="2 3">
    <name type="scientific">Filimonas effusa</name>
    <dbReference type="NCBI Taxonomy" id="2508721"/>
    <lineage>
        <taxon>Bacteria</taxon>
        <taxon>Pseudomonadati</taxon>
        <taxon>Bacteroidota</taxon>
        <taxon>Chitinophagia</taxon>
        <taxon>Chitinophagales</taxon>
        <taxon>Chitinophagaceae</taxon>
        <taxon>Filimonas</taxon>
    </lineage>
</organism>
<dbReference type="Gene3D" id="3.90.226.10">
    <property type="entry name" value="2-enoyl-CoA Hydratase, Chain A, domain 1"/>
    <property type="match status" value="1"/>
</dbReference>
<dbReference type="InterPro" id="IPR001478">
    <property type="entry name" value="PDZ"/>
</dbReference>
<dbReference type="InterPro" id="IPR029045">
    <property type="entry name" value="ClpP/crotonase-like_dom_sf"/>
</dbReference>
<dbReference type="InterPro" id="IPR005151">
    <property type="entry name" value="Tail-specific_protease"/>
</dbReference>
<dbReference type="EMBL" id="SDHZ01000002">
    <property type="protein sequence ID" value="RXK83338.1"/>
    <property type="molecule type" value="Genomic_DNA"/>
</dbReference>
<dbReference type="RefSeq" id="WP_129004391.1">
    <property type="nucleotide sequence ID" value="NZ_SDHZ01000002.1"/>
</dbReference>
<name>A0A4Q1D4S0_9BACT</name>
<gene>
    <name evidence="2" type="ORF">ESB13_14640</name>
</gene>
<evidence type="ECO:0000259" key="1">
    <source>
        <dbReference type="PROSITE" id="PS50106"/>
    </source>
</evidence>
<reference evidence="2 3" key="1">
    <citation type="submission" date="2019-01" db="EMBL/GenBank/DDBJ databases">
        <title>Filimonas sp. strain TTM-71.</title>
        <authorList>
            <person name="Chen W.-M."/>
        </authorList>
    </citation>
    <scope>NUCLEOTIDE SEQUENCE [LARGE SCALE GENOMIC DNA]</scope>
    <source>
        <strain evidence="2 3">TTM-71</strain>
    </source>
</reference>
<sequence length="484" mass="53058">MISYYSARLYTILVLIIAFGSCKKEQQQLLLPAEQQWILDSMRTYYYWNDQLPSQPAAAGSASDFFASLLYSKDRFSFVTDPGAEKKEYSSFAWYGFEYALLTGMSTPDKLTGVITLVVPGGPAARQGLKRGDYFTAVNGIALTASSKPVAEQLLRSGDGVRLTTAAFSGGILQEGVTLPVSYSYYSEQPVYTSKVLSAGDRKVGYLFYNQFNGYYDQVLLNTLAGLKQQGIQELILDLRYNPGGDVSSSAKLAAALCNASADQPFVIYQANRNGGRRTSSFQTTIRENNYMPLSFSEIAGYRVSLSRVFILTGGGTASASELLVNSLRPYMRVIQIGGRTMGKDMASFAINDRSIPRKTDLVLHPLVFKLYNANGQGDYANGLTPDELVDEWSVLPLLPFGDVQDPLINRALALISASPTGKRLANAADLTTAGTPRPIRWRNRNFPDGTYDITPATNGVLYLVSEQTTRPALPVEVSGDRFR</sequence>
<dbReference type="SUPFAM" id="SSF52096">
    <property type="entry name" value="ClpP/crotonase"/>
    <property type="match status" value="1"/>
</dbReference>
<dbReference type="Gene3D" id="3.30.750.170">
    <property type="match status" value="1"/>
</dbReference>
<dbReference type="CDD" id="cd07561">
    <property type="entry name" value="Peptidase_S41_CPP_like"/>
    <property type="match status" value="1"/>
</dbReference>
<dbReference type="Pfam" id="PF03572">
    <property type="entry name" value="Peptidase_S41"/>
    <property type="match status" value="1"/>
</dbReference>
<dbReference type="GO" id="GO:0007165">
    <property type="term" value="P:signal transduction"/>
    <property type="evidence" value="ECO:0007669"/>
    <property type="project" value="TreeGrafter"/>
</dbReference>
<dbReference type="InterPro" id="IPR041489">
    <property type="entry name" value="PDZ_6"/>
</dbReference>
<dbReference type="GO" id="GO:0004175">
    <property type="term" value="F:endopeptidase activity"/>
    <property type="evidence" value="ECO:0007669"/>
    <property type="project" value="TreeGrafter"/>
</dbReference>
<dbReference type="PANTHER" id="PTHR32060:SF22">
    <property type="entry name" value="CARBOXYL-TERMINAL-PROCESSING PEPTIDASE 3, CHLOROPLASTIC"/>
    <property type="match status" value="1"/>
</dbReference>
<dbReference type="AlphaFoldDB" id="A0A4Q1D4S0"/>
<keyword evidence="3" id="KW-1185">Reference proteome</keyword>
<dbReference type="OrthoDB" id="7168509at2"/>
<dbReference type="InterPro" id="IPR041613">
    <property type="entry name" value="Pept_S41_N"/>
</dbReference>
<evidence type="ECO:0000313" key="2">
    <source>
        <dbReference type="EMBL" id="RXK83338.1"/>
    </source>
</evidence>
<dbReference type="CDD" id="cd00136">
    <property type="entry name" value="PDZ_canonical"/>
    <property type="match status" value="1"/>
</dbReference>
<evidence type="ECO:0000313" key="3">
    <source>
        <dbReference type="Proteomes" id="UP000290545"/>
    </source>
</evidence>
<proteinExistence type="predicted"/>